<reference evidence="3 4" key="1">
    <citation type="journal article" date="2021" name="Nat. Commun.">
        <title>Genetic determinants of endophytism in the Arabidopsis root mycobiome.</title>
        <authorList>
            <person name="Mesny F."/>
            <person name="Miyauchi S."/>
            <person name="Thiergart T."/>
            <person name="Pickel B."/>
            <person name="Atanasova L."/>
            <person name="Karlsson M."/>
            <person name="Huettel B."/>
            <person name="Barry K.W."/>
            <person name="Haridas S."/>
            <person name="Chen C."/>
            <person name="Bauer D."/>
            <person name="Andreopoulos W."/>
            <person name="Pangilinan J."/>
            <person name="LaButti K."/>
            <person name="Riley R."/>
            <person name="Lipzen A."/>
            <person name="Clum A."/>
            <person name="Drula E."/>
            <person name="Henrissat B."/>
            <person name="Kohler A."/>
            <person name="Grigoriev I.V."/>
            <person name="Martin F.M."/>
            <person name="Hacquard S."/>
        </authorList>
    </citation>
    <scope>NUCLEOTIDE SEQUENCE [LARGE SCALE GENOMIC DNA]</scope>
    <source>
        <strain evidence="3 4">MPI-CAGE-CH-0241</strain>
    </source>
</reference>
<evidence type="ECO:0000313" key="4">
    <source>
        <dbReference type="Proteomes" id="UP000777438"/>
    </source>
</evidence>
<feature type="domain" description="Ubiquitin-like" evidence="2">
    <location>
        <begin position="512"/>
        <end position="585"/>
    </location>
</feature>
<dbReference type="EMBL" id="JAGPYM010000091">
    <property type="protein sequence ID" value="KAH6867721.1"/>
    <property type="molecule type" value="Genomic_DNA"/>
</dbReference>
<dbReference type="Proteomes" id="UP000777438">
    <property type="component" value="Unassembled WGS sequence"/>
</dbReference>
<evidence type="ECO:0000313" key="3">
    <source>
        <dbReference type="EMBL" id="KAH6867721.1"/>
    </source>
</evidence>
<name>A0A9P9AGI3_9HYPO</name>
<dbReference type="AlphaFoldDB" id="A0A9P9AGI3"/>
<feature type="region of interest" description="Disordered" evidence="1">
    <location>
        <begin position="591"/>
        <end position="788"/>
    </location>
</feature>
<protein>
    <recommendedName>
        <fullName evidence="2">Ubiquitin-like domain-containing protein</fullName>
    </recommendedName>
</protein>
<accession>A0A9P9AGI3</accession>
<evidence type="ECO:0000259" key="2">
    <source>
        <dbReference type="Pfam" id="PF22893"/>
    </source>
</evidence>
<sequence length="788" mass="87873">MAEAIGVAGSIVGIVAFGLQLGVTLQTYVEAAAEASDRLREIAFEINSTAAVLSQLQDVINKDGNGHVPLFKMDGVLDIKRLSDRCKRIYSVIIILLNEATEGSENRKTKREVSADGVDNLSVKLNKLGFRRKLAWPWLAPRIKRCQQQLRQVKLDLFLHIQLVNLAQFQIHHSARAPGSFEEEQALTELAQELRRKRSMHAKQLKRHHDEKADKATAAVAAEEPGTVAAPPGETIRVSTQSEIPPLPPTTRQDARAGQHSKDGLNEPKLALNPEPHDIEPSKESDKPKSQEDRNIVDFAAPPPDNGSHNREAPLGPPIPMSSQSLDSVHLRSCEVRSEDHDNPRHDEEGTGHGSTRTSASVTFSNQIRQTTIRLIPTWARGIFSRKWHDDWESDELEAFLLEVPARIYSDSPVHLMKLEIGHRQLEAALSTIMPRRWRRGRPQLWEKYKTLGPRVRSEIHHAIKVVKRGTNQRKSWIAIEVMQPPVADPQDSMHVVLFFRLGEETKPINLDAVGRKFTLPYEHCRTWEMMEDIIVSAFSNTDLDDQVQDGRYDIVNADTDAIILPETWRSAVLPGMDLKINMLPPMRRHFTQAPPQQKAPPQPAQQKARPQPAPPPPQQQAPPQQVPPLPQQQAPPQQAPPPPQQKVAHRPPPPGFPGEFTPPPGVPGWPGLSPRSGPSPSMVIHVLSSDTTDGDGGFATDSESTTHSDKDELDEEMEGLLGLEERSTDEINTSNLGLGELLKRWTNAPDASRNDELSLDMSDTEDLDHIDRRSQWSHDRSGNGTKP</sequence>
<dbReference type="InterPro" id="IPR054464">
    <property type="entry name" value="ULD_fung"/>
</dbReference>
<gene>
    <name evidence="3" type="ORF">B0T10DRAFT_502154</name>
</gene>
<feature type="compositionally biased region" description="Basic and acidic residues" evidence="1">
    <location>
        <begin position="768"/>
        <end position="782"/>
    </location>
</feature>
<feature type="region of interest" description="Disordered" evidence="1">
    <location>
        <begin position="199"/>
        <end position="359"/>
    </location>
</feature>
<keyword evidence="4" id="KW-1185">Reference proteome</keyword>
<comment type="caution">
    <text evidence="3">The sequence shown here is derived from an EMBL/GenBank/DDBJ whole genome shotgun (WGS) entry which is preliminary data.</text>
</comment>
<evidence type="ECO:0000256" key="1">
    <source>
        <dbReference type="SAM" id="MobiDB-lite"/>
    </source>
</evidence>
<proteinExistence type="predicted"/>
<feature type="compositionally biased region" description="Low complexity" evidence="1">
    <location>
        <begin position="216"/>
        <end position="234"/>
    </location>
</feature>
<dbReference type="Pfam" id="PF22893">
    <property type="entry name" value="ULD_2"/>
    <property type="match status" value="1"/>
</dbReference>
<organism evidence="3 4">
    <name type="scientific">Thelonectria olida</name>
    <dbReference type="NCBI Taxonomy" id="1576542"/>
    <lineage>
        <taxon>Eukaryota</taxon>
        <taxon>Fungi</taxon>
        <taxon>Dikarya</taxon>
        <taxon>Ascomycota</taxon>
        <taxon>Pezizomycotina</taxon>
        <taxon>Sordariomycetes</taxon>
        <taxon>Hypocreomycetidae</taxon>
        <taxon>Hypocreales</taxon>
        <taxon>Nectriaceae</taxon>
        <taxon>Thelonectria</taxon>
    </lineage>
</organism>
<feature type="compositionally biased region" description="Basic and acidic residues" evidence="1">
    <location>
        <begin position="275"/>
        <end position="296"/>
    </location>
</feature>
<feature type="compositionally biased region" description="Basic and acidic residues" evidence="1">
    <location>
        <begin position="253"/>
        <end position="266"/>
    </location>
</feature>
<feature type="compositionally biased region" description="Low complexity" evidence="1">
    <location>
        <begin position="670"/>
        <end position="682"/>
    </location>
</feature>
<feature type="compositionally biased region" description="Pro residues" evidence="1">
    <location>
        <begin position="612"/>
        <end position="631"/>
    </location>
</feature>
<feature type="compositionally biased region" description="Basic and acidic residues" evidence="1">
    <location>
        <begin position="329"/>
        <end position="351"/>
    </location>
</feature>
<dbReference type="OrthoDB" id="5431013at2759"/>
<feature type="compositionally biased region" description="Pro residues" evidence="1">
    <location>
        <begin position="638"/>
        <end position="668"/>
    </location>
</feature>